<organism evidence="1 2">
    <name type="scientific">Papaver somniferum</name>
    <name type="common">Opium poppy</name>
    <dbReference type="NCBI Taxonomy" id="3469"/>
    <lineage>
        <taxon>Eukaryota</taxon>
        <taxon>Viridiplantae</taxon>
        <taxon>Streptophyta</taxon>
        <taxon>Embryophyta</taxon>
        <taxon>Tracheophyta</taxon>
        <taxon>Spermatophyta</taxon>
        <taxon>Magnoliopsida</taxon>
        <taxon>Ranunculales</taxon>
        <taxon>Papaveraceae</taxon>
        <taxon>Papaveroideae</taxon>
        <taxon>Papaver</taxon>
    </lineage>
</organism>
<evidence type="ECO:0000313" key="2">
    <source>
        <dbReference type="Proteomes" id="UP000316621"/>
    </source>
</evidence>
<proteinExistence type="predicted"/>
<dbReference type="AlphaFoldDB" id="A0A4Y7KUI0"/>
<name>A0A4Y7KUI0_PAPSO</name>
<sequence length="112" mass="12572">METNSEKSIMKELQKRADAYKNDKLLLFVLSSLYLSILDNEVQKMVRPSASNLPRTLDYVIKRLSNSPGIGIGKGCSVIWLLADSSPTCEFQICFELLLTRSTMFSPAHLNS</sequence>
<evidence type="ECO:0000313" key="1">
    <source>
        <dbReference type="EMBL" id="RZC76020.1"/>
    </source>
</evidence>
<protein>
    <submittedName>
        <fullName evidence="1">Uncharacterized protein</fullName>
    </submittedName>
</protein>
<reference evidence="1 2" key="1">
    <citation type="journal article" date="2018" name="Science">
        <title>The opium poppy genome and morphinan production.</title>
        <authorList>
            <person name="Guo L."/>
            <person name="Winzer T."/>
            <person name="Yang X."/>
            <person name="Li Y."/>
            <person name="Ning Z."/>
            <person name="He Z."/>
            <person name="Teodor R."/>
            <person name="Lu Y."/>
            <person name="Bowser T.A."/>
            <person name="Graham I.A."/>
            <person name="Ye K."/>
        </authorList>
    </citation>
    <scope>NUCLEOTIDE SEQUENCE [LARGE SCALE GENOMIC DNA]</scope>
    <source>
        <strain evidence="2">cv. HN1</strain>
        <tissue evidence="1">Leaves</tissue>
    </source>
</reference>
<dbReference type="Proteomes" id="UP000316621">
    <property type="component" value="Chromosome 9"/>
</dbReference>
<dbReference type="Gramene" id="RZC76020">
    <property type="protein sequence ID" value="RZC76020"/>
    <property type="gene ID" value="C5167_000168"/>
</dbReference>
<keyword evidence="2" id="KW-1185">Reference proteome</keyword>
<dbReference type="EMBL" id="CM010723">
    <property type="protein sequence ID" value="RZC76020.1"/>
    <property type="molecule type" value="Genomic_DNA"/>
</dbReference>
<accession>A0A4Y7KUI0</accession>
<gene>
    <name evidence="1" type="ORF">C5167_000168</name>
</gene>